<evidence type="ECO:0000256" key="1">
    <source>
        <dbReference type="ARBA" id="ARBA00084097"/>
    </source>
</evidence>
<dbReference type="GO" id="GO:0036374">
    <property type="term" value="F:glutathione hydrolase activity"/>
    <property type="evidence" value="ECO:0007669"/>
    <property type="project" value="UniProtKB-ARBA"/>
</dbReference>
<feature type="binding site" evidence="3">
    <location>
        <position position="123"/>
    </location>
    <ligand>
        <name>L-glutamate</name>
        <dbReference type="ChEBI" id="CHEBI:29985"/>
    </ligand>
</feature>
<dbReference type="Proteomes" id="UP001627154">
    <property type="component" value="Unassembled WGS sequence"/>
</dbReference>
<organism evidence="5 6">
    <name type="scientific">Trichogramma kaykai</name>
    <dbReference type="NCBI Taxonomy" id="54128"/>
    <lineage>
        <taxon>Eukaryota</taxon>
        <taxon>Metazoa</taxon>
        <taxon>Ecdysozoa</taxon>
        <taxon>Arthropoda</taxon>
        <taxon>Hexapoda</taxon>
        <taxon>Insecta</taxon>
        <taxon>Pterygota</taxon>
        <taxon>Neoptera</taxon>
        <taxon>Endopterygota</taxon>
        <taxon>Hymenoptera</taxon>
        <taxon>Apocrita</taxon>
        <taxon>Proctotrupomorpha</taxon>
        <taxon>Chalcidoidea</taxon>
        <taxon>Trichogrammatidae</taxon>
        <taxon>Trichogramma</taxon>
    </lineage>
</organism>
<evidence type="ECO:0000256" key="4">
    <source>
        <dbReference type="SAM" id="MobiDB-lite"/>
    </source>
</evidence>
<evidence type="ECO:0000313" key="5">
    <source>
        <dbReference type="EMBL" id="KAL3407281.1"/>
    </source>
</evidence>
<dbReference type="InterPro" id="IPR043138">
    <property type="entry name" value="GGT_lsub"/>
</dbReference>
<dbReference type="AlphaFoldDB" id="A0ABD2XQ97"/>
<keyword evidence="1" id="KW-0800">Toxin</keyword>
<feature type="binding site" evidence="3">
    <location>
        <position position="438"/>
    </location>
    <ligand>
        <name>L-glutamate</name>
        <dbReference type="ChEBI" id="CHEBI:29985"/>
    </ligand>
</feature>
<reference evidence="5 6" key="1">
    <citation type="journal article" date="2024" name="bioRxiv">
        <title>A reference genome for Trichogramma kaykai: A tiny desert-dwelling parasitoid wasp with competing sex-ratio distorters.</title>
        <authorList>
            <person name="Culotta J."/>
            <person name="Lindsey A.R."/>
        </authorList>
    </citation>
    <scope>NUCLEOTIDE SEQUENCE [LARGE SCALE GENOMIC DNA]</scope>
    <source>
        <strain evidence="5 6">KSX58</strain>
    </source>
</reference>
<feature type="binding site" evidence="3">
    <location>
        <begin position="414"/>
        <end position="416"/>
    </location>
    <ligand>
        <name>L-glutamate</name>
        <dbReference type="ChEBI" id="CHEBI:29985"/>
    </ligand>
</feature>
<evidence type="ECO:0008006" key="7">
    <source>
        <dbReference type="Google" id="ProtNLM"/>
    </source>
</evidence>
<keyword evidence="1" id="KW-1202">Platelet aggregation activating toxin</keyword>
<dbReference type="PANTHER" id="PTHR11686:SF72">
    <property type="entry name" value="GAMMA-GLUTAMYL TRANSPEPTIDASE, ISOFORM A"/>
    <property type="match status" value="1"/>
</dbReference>
<proteinExistence type="predicted"/>
<dbReference type="EMBL" id="JBJJXI010000011">
    <property type="protein sequence ID" value="KAL3407281.1"/>
    <property type="molecule type" value="Genomic_DNA"/>
</dbReference>
<dbReference type="Pfam" id="PF01019">
    <property type="entry name" value="G_glu_transpept"/>
    <property type="match status" value="1"/>
</dbReference>
<dbReference type="PRINTS" id="PR01210">
    <property type="entry name" value="GGTRANSPTASE"/>
</dbReference>
<dbReference type="FunFam" id="1.10.246.130:FF:000001">
    <property type="entry name" value="Gamma-glutamyltransferase 5 isoform 1"/>
    <property type="match status" value="1"/>
</dbReference>
<feature type="binding site" evidence="3">
    <location>
        <position position="489"/>
    </location>
    <ligand>
        <name>L-glutamate</name>
        <dbReference type="ChEBI" id="CHEBI:29985"/>
    </ligand>
</feature>
<accession>A0ABD2XQ97</accession>
<sequence>MAFLHLFAIMIRKKWCVGIGTLVALALIVALTLALTLRSNKEGKFISDAPLGVFHKAAVSTLGMECAEIGSDILKRNGSAVDAAIAALLCEGIASPHSMGLGGGFLMTIYDAESNQVSFLDARETAPAAANETMFNGDGNKSLYGGLGIAIPGELKGYWEAHQRYGKLPWKDLFQGSIKLCETGAEVNQYLFNSIRGKEKFILNEPTLSDVFIDPKTNRTWTVGKHIKRPVLAKTLQQLAESDDPVGLFYNGSMAKDLVAEIQSYDGIITLDDMKNYEVKWREPLKAKLGNATIYTAPPPGSGALLSFIINVMDGFGKIDDVDLFYQRLIETFKWAYAKRTELGDQDFVPAVHDLLANLSSVEFANEIRSLIQDNTTNLDPEYYGADFSNKETHGTSHVSILAPDGSAVSVTSTINQILGAKIRSKSTGIIFNDEMDDFSSPNITNGFDLPPSPRNYIKPGKRPLSSMTPTIVMDDKNKVQMVIGAAGGSKITTAVASIILQNMRYNFDIKEAVDEPRLHHQLFPMAIQTEKNFSPTILEFLRRIGHSITTFEGIGTAVTAIERDGDKILANSDYRRQGKIAGF</sequence>
<feature type="binding site" evidence="3">
    <location>
        <begin position="466"/>
        <end position="467"/>
    </location>
    <ligand>
        <name>L-glutamate</name>
        <dbReference type="ChEBI" id="CHEBI:29985"/>
    </ligand>
</feature>
<evidence type="ECO:0000256" key="3">
    <source>
        <dbReference type="PIRSR" id="PIRSR600101-2"/>
    </source>
</evidence>
<dbReference type="Gene3D" id="1.10.246.130">
    <property type="match status" value="1"/>
</dbReference>
<dbReference type="SUPFAM" id="SSF56235">
    <property type="entry name" value="N-terminal nucleophile aminohydrolases (Ntn hydrolases)"/>
    <property type="match status" value="1"/>
</dbReference>
<dbReference type="Gene3D" id="3.60.20.40">
    <property type="match status" value="1"/>
</dbReference>
<comment type="caution">
    <text evidence="5">The sequence shown here is derived from an EMBL/GenBank/DDBJ whole genome shotgun (WGS) entry which is preliminary data.</text>
</comment>
<dbReference type="InterPro" id="IPR000101">
    <property type="entry name" value="GGT_peptidase"/>
</dbReference>
<gene>
    <name evidence="5" type="ORF">TKK_000556</name>
</gene>
<evidence type="ECO:0000256" key="2">
    <source>
        <dbReference type="PIRSR" id="PIRSR600101-1"/>
    </source>
</evidence>
<name>A0ABD2XQ97_9HYME</name>
<dbReference type="InterPro" id="IPR043137">
    <property type="entry name" value="GGT_ssub_C"/>
</dbReference>
<keyword evidence="6" id="KW-1185">Reference proteome</keyword>
<dbReference type="PANTHER" id="PTHR11686">
    <property type="entry name" value="GAMMA GLUTAMYL TRANSPEPTIDASE"/>
    <property type="match status" value="1"/>
</dbReference>
<dbReference type="NCBIfam" id="TIGR00066">
    <property type="entry name" value="g_glut_trans"/>
    <property type="match status" value="1"/>
</dbReference>
<keyword evidence="1" id="KW-1199">Hemostasis impairing toxin</keyword>
<feature type="active site" description="Nucleophile" evidence="2">
    <location>
        <position position="396"/>
    </location>
</feature>
<dbReference type="InterPro" id="IPR029055">
    <property type="entry name" value="Ntn_hydrolases_N"/>
</dbReference>
<dbReference type="FunFam" id="3.60.20.40:FF:000001">
    <property type="entry name" value="Gamma-glutamyltranspeptidase 1"/>
    <property type="match status" value="1"/>
</dbReference>
<protein>
    <recommendedName>
        <fullName evidence="7">Gamma-glutamyltransferase</fullName>
    </recommendedName>
</protein>
<evidence type="ECO:0000313" key="6">
    <source>
        <dbReference type="Proteomes" id="UP001627154"/>
    </source>
</evidence>
<feature type="region of interest" description="Disordered" evidence="4">
    <location>
        <begin position="443"/>
        <end position="464"/>
    </location>
</feature>